<accession>S9V082</accession>
<dbReference type="SUPFAM" id="SSF47769">
    <property type="entry name" value="SAM/Pointed domain"/>
    <property type="match status" value="1"/>
</dbReference>
<gene>
    <name evidence="4" type="ORF">STCU_01589</name>
</gene>
<dbReference type="Pfam" id="PF00536">
    <property type="entry name" value="SAM_1"/>
    <property type="match status" value="1"/>
</dbReference>
<evidence type="ECO:0000313" key="5">
    <source>
        <dbReference type="Proteomes" id="UP000015354"/>
    </source>
</evidence>
<dbReference type="EMBL" id="ATMH01001589">
    <property type="protein sequence ID" value="EPY34428.1"/>
    <property type="molecule type" value="Genomic_DNA"/>
</dbReference>
<keyword evidence="1" id="KW-0812">Transmembrane</keyword>
<feature type="transmembrane region" description="Helical" evidence="1">
    <location>
        <begin position="229"/>
        <end position="253"/>
    </location>
</feature>
<feature type="domain" description="SAM" evidence="3">
    <location>
        <begin position="51"/>
        <end position="116"/>
    </location>
</feature>
<sequence>MKHRHHLFAFVATCVLLALVLSVPAAVRADEKTAAAPPPSVPLSAKPVVDWTAEDVAEWMSTVVGYAEYTPYLFKNLIDGVTLLEMEPSDFESYLPLQTPLHAIKIAAHLRLLKGLCSCRGADADAAGPHDLWSYMRAHPVRTWLLGSTASYFPRIALVAAYVFDREVYHALVLVDRSAASALSEAAQGPDVPLQQVSYLAAAGYWLGGLVCPDLYLAYQSARFVGRNYVAMPLQVIHFLSRALGEVLILFLLYKKQAFPTGTPLWRKVWLIHSYSLFIPPVCALIGYVLPMTLQYIFAAVFIAHNLFYLVPDALSQQLGAGAAHDGQSAAGAGEGTTGGGGAGAGIHEAGRCAAGGGTQRGE</sequence>
<evidence type="ECO:0000259" key="3">
    <source>
        <dbReference type="PROSITE" id="PS50105"/>
    </source>
</evidence>
<evidence type="ECO:0000256" key="2">
    <source>
        <dbReference type="SAM" id="SignalP"/>
    </source>
</evidence>
<dbReference type="InterPro" id="IPR013761">
    <property type="entry name" value="SAM/pointed_sf"/>
</dbReference>
<proteinExistence type="predicted"/>
<organism evidence="4 5">
    <name type="scientific">Strigomonas culicis</name>
    <dbReference type="NCBI Taxonomy" id="28005"/>
    <lineage>
        <taxon>Eukaryota</taxon>
        <taxon>Discoba</taxon>
        <taxon>Euglenozoa</taxon>
        <taxon>Kinetoplastea</taxon>
        <taxon>Metakinetoplastina</taxon>
        <taxon>Trypanosomatida</taxon>
        <taxon>Trypanosomatidae</taxon>
        <taxon>Strigomonadinae</taxon>
        <taxon>Strigomonas</taxon>
    </lineage>
</organism>
<keyword evidence="2" id="KW-0732">Signal</keyword>
<keyword evidence="1" id="KW-1133">Transmembrane helix</keyword>
<dbReference type="OrthoDB" id="6105938at2759"/>
<dbReference type="AlphaFoldDB" id="S9V082"/>
<name>S9V082_9TRYP</name>
<dbReference type="SMART" id="SM00454">
    <property type="entry name" value="SAM"/>
    <property type="match status" value="1"/>
</dbReference>
<dbReference type="InterPro" id="IPR001660">
    <property type="entry name" value="SAM"/>
</dbReference>
<reference evidence="4 5" key="1">
    <citation type="journal article" date="2013" name="PLoS ONE">
        <title>Predicting the Proteins of Angomonas deanei, Strigomonas culicis and Their Respective Endosymbionts Reveals New Aspects of the Trypanosomatidae Family.</title>
        <authorList>
            <person name="Motta M.C."/>
            <person name="Martins A.C."/>
            <person name="de Souza S.S."/>
            <person name="Catta-Preta C.M."/>
            <person name="Silva R."/>
            <person name="Klein C.C."/>
            <person name="de Almeida L.G."/>
            <person name="de Lima Cunha O."/>
            <person name="Ciapina L.P."/>
            <person name="Brocchi M."/>
            <person name="Colabardini A.C."/>
            <person name="de Araujo Lima B."/>
            <person name="Machado C.R."/>
            <person name="de Almeida Soares C.M."/>
            <person name="Probst C.M."/>
            <person name="de Menezes C.B."/>
            <person name="Thompson C.E."/>
            <person name="Bartholomeu D.C."/>
            <person name="Gradia D.F."/>
            <person name="Pavoni D.P."/>
            <person name="Grisard E.C."/>
            <person name="Fantinatti-Garboggini F."/>
            <person name="Marchini F.K."/>
            <person name="Rodrigues-Luiz G.F."/>
            <person name="Wagner G."/>
            <person name="Goldman G.H."/>
            <person name="Fietto J.L."/>
            <person name="Elias M.C."/>
            <person name="Goldman M.H."/>
            <person name="Sagot M.F."/>
            <person name="Pereira M."/>
            <person name="Stoco P.H."/>
            <person name="de Mendonca-Neto R.P."/>
            <person name="Teixeira S.M."/>
            <person name="Maciel T.E."/>
            <person name="de Oliveira Mendes T.A."/>
            <person name="Urmenyi T.P."/>
            <person name="de Souza W."/>
            <person name="Schenkman S."/>
            <person name="de Vasconcelos A.T."/>
        </authorList>
    </citation>
    <scope>NUCLEOTIDE SEQUENCE [LARGE SCALE GENOMIC DNA]</scope>
</reference>
<dbReference type="Gene3D" id="1.10.150.50">
    <property type="entry name" value="Transcription Factor, Ets-1"/>
    <property type="match status" value="1"/>
</dbReference>
<feature type="signal peptide" evidence="2">
    <location>
        <begin position="1"/>
        <end position="29"/>
    </location>
</feature>
<comment type="caution">
    <text evidence="4">The sequence shown here is derived from an EMBL/GenBank/DDBJ whole genome shotgun (WGS) entry which is preliminary data.</text>
</comment>
<evidence type="ECO:0000256" key="1">
    <source>
        <dbReference type="SAM" id="Phobius"/>
    </source>
</evidence>
<feature type="chain" id="PRO_5004558324" description="SAM domain-containing protein" evidence="2">
    <location>
        <begin position="30"/>
        <end position="363"/>
    </location>
</feature>
<feature type="transmembrane region" description="Helical" evidence="1">
    <location>
        <begin position="265"/>
        <end position="288"/>
    </location>
</feature>
<dbReference type="PROSITE" id="PS50105">
    <property type="entry name" value="SAM_DOMAIN"/>
    <property type="match status" value="1"/>
</dbReference>
<keyword evidence="5" id="KW-1185">Reference proteome</keyword>
<protein>
    <recommendedName>
        <fullName evidence="3">SAM domain-containing protein</fullName>
    </recommendedName>
</protein>
<dbReference type="Proteomes" id="UP000015354">
    <property type="component" value="Unassembled WGS sequence"/>
</dbReference>
<keyword evidence="1" id="KW-0472">Membrane</keyword>
<evidence type="ECO:0000313" key="4">
    <source>
        <dbReference type="EMBL" id="EPY34428.1"/>
    </source>
</evidence>